<dbReference type="InterPro" id="IPR038765">
    <property type="entry name" value="Papain-like_cys_pep_sf"/>
</dbReference>
<dbReference type="Pfam" id="PF02338">
    <property type="entry name" value="OTU"/>
    <property type="match status" value="1"/>
</dbReference>
<keyword evidence="3" id="KW-0833">Ubl conjugation pathway</keyword>
<evidence type="ECO:0000259" key="4">
    <source>
        <dbReference type="PROSITE" id="PS50802"/>
    </source>
</evidence>
<evidence type="ECO:0000313" key="5">
    <source>
        <dbReference type="EMBL" id="RVW46943.1"/>
    </source>
</evidence>
<reference evidence="5 7" key="1">
    <citation type="journal article" date="2018" name="PLoS Genet.">
        <title>Population sequencing reveals clonal diversity and ancestral inbreeding in the grapevine cultivar Chardonnay.</title>
        <authorList>
            <person name="Roach M.J."/>
            <person name="Johnson D.L."/>
            <person name="Bohlmann J."/>
            <person name="van Vuuren H.J."/>
            <person name="Jones S.J."/>
            <person name="Pretorius I.S."/>
            <person name="Schmidt S.A."/>
            <person name="Borneman A.R."/>
        </authorList>
    </citation>
    <scope>NUCLEOTIDE SEQUENCE [LARGE SCALE GENOMIC DNA]</scope>
    <source>
        <strain evidence="7">cv. Chardonnay</strain>
        <strain evidence="5">I10V1</strain>
        <tissue evidence="5">Leaf</tissue>
    </source>
</reference>
<evidence type="ECO:0000313" key="6">
    <source>
        <dbReference type="EMBL" id="RVX09633.1"/>
    </source>
</evidence>
<comment type="catalytic activity">
    <reaction evidence="1 3">
        <text>Thiol-dependent hydrolysis of ester, thioester, amide, peptide and isopeptide bonds formed by the C-terminal Gly of ubiquitin (a 76-residue protein attached to proteins as an intracellular targeting signal).</text>
        <dbReference type="EC" id="3.4.19.12"/>
    </reaction>
</comment>
<keyword evidence="2 3" id="KW-0378">Hydrolase</keyword>
<comment type="subcellular location">
    <subcellularLocation>
        <location evidence="3">Cytoplasm</location>
    </subcellularLocation>
</comment>
<sequence>MINCYPISTCARNIVRLSGCVQRQMSSHICSLVSQGPSSSFSFYFYTGHSKPKNTFMSVSETFSCSSITAFHTFQGSCFYSGLSKRRGSSRSLTVKSLIGSRGPSKRSLNISLTCQNMNVRLLVPKQGVLPKIKCNVGSVSWPQGCASAGLMFALLVCYSSSEPVHAESAQKKEDKKGECYTNSHGKKVYTDYSITGIPGDGRCLFRSVVHGACLRSGKPAPSASCQRELADELRAEVCFPCSFIHVVDEFIRRRSETEWTNKSDIHMKSGLWSVAVPMEFIEGDFDTYVSQMRKPHVWGGEPELFMASHVLQ</sequence>
<gene>
    <name evidence="5" type="primary">VvCHDh000503_2</name>
    <name evidence="6" type="synonym">VvCHDp000534_7</name>
    <name evidence="6" type="ORF">CK203_012286</name>
    <name evidence="5" type="ORF">CK203_074458</name>
</gene>
<name>A0A438EGV1_VITVI</name>
<comment type="function">
    <text evidence="3">Hydrolase that can remove conjugated ubiquitin from proteins and may therefore play an important regulatory role at the level of protein turnover by preventing degradation.</text>
</comment>
<dbReference type="AlphaFoldDB" id="A0A438EGV1"/>
<evidence type="ECO:0000313" key="7">
    <source>
        <dbReference type="Proteomes" id="UP000288805"/>
    </source>
</evidence>
<keyword evidence="3" id="KW-0963">Cytoplasm</keyword>
<dbReference type="GO" id="GO:0005737">
    <property type="term" value="C:cytoplasm"/>
    <property type="evidence" value="ECO:0007669"/>
    <property type="project" value="UniProtKB-SubCell"/>
</dbReference>
<dbReference type="EMBL" id="QGNW01000037">
    <property type="protein sequence ID" value="RVX09633.1"/>
    <property type="molecule type" value="Genomic_DNA"/>
</dbReference>
<evidence type="ECO:0000256" key="2">
    <source>
        <dbReference type="ARBA" id="ARBA00022801"/>
    </source>
</evidence>
<dbReference type="SUPFAM" id="SSF54001">
    <property type="entry name" value="Cysteine proteinases"/>
    <property type="match status" value="1"/>
</dbReference>
<accession>A0A438EGV1</accession>
<feature type="domain" description="OTU" evidence="4">
    <location>
        <begin position="193"/>
        <end position="313"/>
    </location>
</feature>
<protein>
    <recommendedName>
        <fullName evidence="3">Ubiquitin thioesterase OTU</fullName>
        <ecNumber evidence="3">3.4.19.12</ecNumber>
    </recommendedName>
</protein>
<dbReference type="PROSITE" id="PS50802">
    <property type="entry name" value="OTU"/>
    <property type="match status" value="1"/>
</dbReference>
<dbReference type="EMBL" id="QGNW01001296">
    <property type="protein sequence ID" value="RVW46943.1"/>
    <property type="molecule type" value="Genomic_DNA"/>
</dbReference>
<evidence type="ECO:0000256" key="1">
    <source>
        <dbReference type="ARBA" id="ARBA00000707"/>
    </source>
</evidence>
<dbReference type="InterPro" id="IPR003323">
    <property type="entry name" value="OTU_dom"/>
</dbReference>
<keyword evidence="3" id="KW-0788">Thiol protease</keyword>
<dbReference type="GO" id="GO:0004843">
    <property type="term" value="F:cysteine-type deubiquitinase activity"/>
    <property type="evidence" value="ECO:0007669"/>
    <property type="project" value="UniProtKB-UniRule"/>
</dbReference>
<evidence type="ECO:0000256" key="3">
    <source>
        <dbReference type="RuleBase" id="RU367104"/>
    </source>
</evidence>
<organism evidence="5 7">
    <name type="scientific">Vitis vinifera</name>
    <name type="common">Grape</name>
    <dbReference type="NCBI Taxonomy" id="29760"/>
    <lineage>
        <taxon>Eukaryota</taxon>
        <taxon>Viridiplantae</taxon>
        <taxon>Streptophyta</taxon>
        <taxon>Embryophyta</taxon>
        <taxon>Tracheophyta</taxon>
        <taxon>Spermatophyta</taxon>
        <taxon>Magnoliopsida</taxon>
        <taxon>eudicotyledons</taxon>
        <taxon>Gunneridae</taxon>
        <taxon>Pentapetalae</taxon>
        <taxon>rosids</taxon>
        <taxon>Vitales</taxon>
        <taxon>Vitaceae</taxon>
        <taxon>Viteae</taxon>
        <taxon>Vitis</taxon>
    </lineage>
</organism>
<dbReference type="EC" id="3.4.19.12" evidence="3"/>
<dbReference type="Proteomes" id="UP000288805">
    <property type="component" value="Unassembled WGS sequence"/>
</dbReference>
<dbReference type="PANTHER" id="PTHR13312">
    <property type="entry name" value="HIV-INDUCED PROTEIN-7-LIKE PROTEASE"/>
    <property type="match status" value="1"/>
</dbReference>
<proteinExistence type="predicted"/>
<dbReference type="Gene3D" id="3.90.70.80">
    <property type="match status" value="1"/>
</dbReference>
<keyword evidence="3" id="KW-0645">Protease</keyword>
<dbReference type="PANTHER" id="PTHR13312:SF5">
    <property type="entry name" value="UBIQUITIN THIOESTERASE OTU"/>
    <property type="match status" value="1"/>
</dbReference>
<comment type="caution">
    <text evidence="5">The sequence shown here is derived from an EMBL/GenBank/DDBJ whole genome shotgun (WGS) entry which is preliminary data.</text>
</comment>